<dbReference type="Pfam" id="PF00440">
    <property type="entry name" value="TetR_N"/>
    <property type="match status" value="1"/>
</dbReference>
<dbReference type="InterPro" id="IPR009057">
    <property type="entry name" value="Homeodomain-like_sf"/>
</dbReference>
<protein>
    <submittedName>
        <fullName evidence="6">Transcriptional regulator, TetR family</fullName>
    </submittedName>
</protein>
<dbReference type="PANTHER" id="PTHR47506:SF7">
    <property type="entry name" value="TRANSCRIPTIONAL REGULATORY PROTEIN"/>
    <property type="match status" value="1"/>
</dbReference>
<dbReference type="KEGG" id="ebi:EbC_05560"/>
<dbReference type="Gene3D" id="1.10.10.60">
    <property type="entry name" value="Homeodomain-like"/>
    <property type="match status" value="1"/>
</dbReference>
<dbReference type="SUPFAM" id="SSF48498">
    <property type="entry name" value="Tetracyclin repressor-like, C-terminal domain"/>
    <property type="match status" value="1"/>
</dbReference>
<dbReference type="EMBL" id="FP236843">
    <property type="protein sequence ID" value="CAX58087.1"/>
    <property type="molecule type" value="Genomic_DNA"/>
</dbReference>
<feature type="DNA-binding region" description="H-T-H motif" evidence="4">
    <location>
        <begin position="32"/>
        <end position="51"/>
    </location>
</feature>
<dbReference type="Pfam" id="PF16925">
    <property type="entry name" value="TetR_C_13"/>
    <property type="match status" value="1"/>
</dbReference>
<feature type="domain" description="HTH tetR-type" evidence="5">
    <location>
        <begin position="9"/>
        <end position="69"/>
    </location>
</feature>
<evidence type="ECO:0000256" key="1">
    <source>
        <dbReference type="ARBA" id="ARBA00023015"/>
    </source>
</evidence>
<dbReference type="eggNOG" id="COG1309">
    <property type="taxonomic scope" value="Bacteria"/>
</dbReference>
<organism evidence="7">
    <name type="scientific">Erwinia billingiae (strain Eb661)</name>
    <dbReference type="NCBI Taxonomy" id="634500"/>
    <lineage>
        <taxon>Bacteria</taxon>
        <taxon>Pseudomonadati</taxon>
        <taxon>Pseudomonadota</taxon>
        <taxon>Gammaproteobacteria</taxon>
        <taxon>Enterobacterales</taxon>
        <taxon>Erwiniaceae</taxon>
        <taxon>Erwinia</taxon>
    </lineage>
</organism>
<accession>D8MMN0</accession>
<dbReference type="STRING" id="634500.EbC_05560"/>
<dbReference type="InterPro" id="IPR001647">
    <property type="entry name" value="HTH_TetR"/>
</dbReference>
<dbReference type="GO" id="GO:0003677">
    <property type="term" value="F:DNA binding"/>
    <property type="evidence" value="ECO:0007669"/>
    <property type="project" value="UniProtKB-UniRule"/>
</dbReference>
<keyword evidence="3" id="KW-0804">Transcription</keyword>
<evidence type="ECO:0000259" key="5">
    <source>
        <dbReference type="PROSITE" id="PS50977"/>
    </source>
</evidence>
<gene>
    <name evidence="6" type="ordered locus">EbC_05560</name>
</gene>
<proteinExistence type="predicted"/>
<evidence type="ECO:0000256" key="3">
    <source>
        <dbReference type="ARBA" id="ARBA00023163"/>
    </source>
</evidence>
<keyword evidence="1" id="KW-0805">Transcription regulation</keyword>
<reference evidence="6 7" key="1">
    <citation type="journal article" date="2010" name="BMC Genomics">
        <title>Genome comparison of the epiphytic bacteria Erwinia billingiae and E. tasmaniensis with the pear pathogen E. pyrifoliae.</title>
        <authorList>
            <person name="Kube M."/>
            <person name="Migdoll A.M."/>
            <person name="Gehring I."/>
            <person name="Heitmann K."/>
            <person name="Mayer Y."/>
            <person name="Kuhl H."/>
            <person name="Knaust F."/>
            <person name="Geider K."/>
            <person name="Reinhardt R."/>
        </authorList>
    </citation>
    <scope>NUCLEOTIDE SEQUENCE [LARGE SCALE GENOMIC DNA]</scope>
    <source>
        <strain evidence="6 7">Eb661</strain>
    </source>
</reference>
<dbReference type="GeneID" id="90510560"/>
<evidence type="ECO:0000313" key="7">
    <source>
        <dbReference type="Proteomes" id="UP000008793"/>
    </source>
</evidence>
<dbReference type="InterPro" id="IPR036271">
    <property type="entry name" value="Tet_transcr_reg_TetR-rel_C_sf"/>
</dbReference>
<keyword evidence="2 4" id="KW-0238">DNA-binding</keyword>
<dbReference type="Gene3D" id="1.10.357.10">
    <property type="entry name" value="Tetracycline Repressor, domain 2"/>
    <property type="match status" value="1"/>
</dbReference>
<evidence type="ECO:0000256" key="2">
    <source>
        <dbReference type="ARBA" id="ARBA00023125"/>
    </source>
</evidence>
<dbReference type="SUPFAM" id="SSF46689">
    <property type="entry name" value="Homeodomain-like"/>
    <property type="match status" value="1"/>
</dbReference>
<dbReference type="InterPro" id="IPR011075">
    <property type="entry name" value="TetR_C"/>
</dbReference>
<dbReference type="PROSITE" id="PS50977">
    <property type="entry name" value="HTH_TETR_2"/>
    <property type="match status" value="1"/>
</dbReference>
<dbReference type="HOGENOM" id="CLU_069356_28_2_6"/>
<dbReference type="PANTHER" id="PTHR47506">
    <property type="entry name" value="TRANSCRIPTIONAL REGULATORY PROTEIN"/>
    <property type="match status" value="1"/>
</dbReference>
<evidence type="ECO:0000256" key="4">
    <source>
        <dbReference type="PROSITE-ProRule" id="PRU00335"/>
    </source>
</evidence>
<name>D8MMN0_ERWBE</name>
<dbReference type="Proteomes" id="UP000008793">
    <property type="component" value="Chromosome"/>
</dbReference>
<dbReference type="RefSeq" id="WP_013200592.1">
    <property type="nucleotide sequence ID" value="NC_014306.1"/>
</dbReference>
<keyword evidence="7" id="KW-1185">Reference proteome</keyword>
<dbReference type="AlphaFoldDB" id="D8MMN0"/>
<sequence length="199" mass="21487">MSEVIPHKERTRQRILDEAAAIMRVVGTEGIGVAALMKRVGLTHGGFYAHFTSRDDLVANVIDRMFNETGERLNALSPLPEGAARLTRLIDLYLSPEARNAPEHNCPMPSLAGEASRLPDEARARFTLGIQEMQALIARSLQAMGHAQPQSLASSAQAELIGAMAMARAIQDDAVAEQLLADSRSQLKLRLGLNGDAHG</sequence>
<evidence type="ECO:0000313" key="6">
    <source>
        <dbReference type="EMBL" id="CAX58087.1"/>
    </source>
</evidence>